<reference evidence="2 3" key="1">
    <citation type="submission" date="2015-11" db="EMBL/GenBank/DDBJ databases">
        <title>Genomic analysis of 38 Legionella species identifies large and diverse effector repertoires.</title>
        <authorList>
            <person name="Burstein D."/>
            <person name="Amaro F."/>
            <person name="Zusman T."/>
            <person name="Lifshitz Z."/>
            <person name="Cohen O."/>
            <person name="Gilbert J.A."/>
            <person name="Pupko T."/>
            <person name="Shuman H.A."/>
            <person name="Segal G."/>
        </authorList>
    </citation>
    <scope>NUCLEOTIDE SEQUENCE [LARGE SCALE GENOMIC DNA]</scope>
    <source>
        <strain evidence="2 3">ATCC 51914</strain>
    </source>
</reference>
<organism evidence="2 3">
    <name type="scientific">Legionella waltersii</name>
    <dbReference type="NCBI Taxonomy" id="66969"/>
    <lineage>
        <taxon>Bacteria</taxon>
        <taxon>Pseudomonadati</taxon>
        <taxon>Pseudomonadota</taxon>
        <taxon>Gammaproteobacteria</taxon>
        <taxon>Legionellales</taxon>
        <taxon>Legionellaceae</taxon>
        <taxon>Legionella</taxon>
    </lineage>
</organism>
<gene>
    <name evidence="2" type="ORF">Lwal_1515</name>
</gene>
<evidence type="ECO:0000313" key="3">
    <source>
        <dbReference type="Proteomes" id="UP000054729"/>
    </source>
</evidence>
<dbReference type="InterPro" id="IPR038727">
    <property type="entry name" value="NadR/Ttd14_AAA_dom"/>
</dbReference>
<accession>A0A0W1AE63</accession>
<keyword evidence="3" id="KW-1185">Reference proteome</keyword>
<dbReference type="Gene3D" id="3.40.50.300">
    <property type="entry name" value="P-loop containing nucleotide triphosphate hydrolases"/>
    <property type="match status" value="1"/>
</dbReference>
<dbReference type="RefSeq" id="WP_058480203.1">
    <property type="nucleotide sequence ID" value="NZ_CAAAIQ010000023.1"/>
</dbReference>
<proteinExistence type="predicted"/>
<protein>
    <submittedName>
        <fullName evidence="2">ATPase</fullName>
    </submittedName>
</protein>
<name>A0A0W1AE63_9GAMM</name>
<evidence type="ECO:0000259" key="1">
    <source>
        <dbReference type="Pfam" id="PF13521"/>
    </source>
</evidence>
<evidence type="ECO:0000313" key="2">
    <source>
        <dbReference type="EMBL" id="KTD79443.1"/>
    </source>
</evidence>
<dbReference type="AlphaFoldDB" id="A0A0W1AE63"/>
<feature type="domain" description="NadR/Ttd14 AAA" evidence="1">
    <location>
        <begin position="6"/>
        <end position="169"/>
    </location>
</feature>
<comment type="caution">
    <text evidence="2">The sequence shown here is derived from an EMBL/GenBank/DDBJ whole genome shotgun (WGS) entry which is preliminary data.</text>
</comment>
<dbReference type="EMBL" id="LNZB01000036">
    <property type="protein sequence ID" value="KTD79443.1"/>
    <property type="molecule type" value="Genomic_DNA"/>
</dbReference>
<dbReference type="Pfam" id="PF13521">
    <property type="entry name" value="AAA_28"/>
    <property type="match status" value="1"/>
</dbReference>
<sequence length="179" mass="20635">MKTNFFILTGGPGTGKTSVLTSLSQKGYLTVPEVARDIIKEQHSMGGDALHTGDRDAFLELMLRHSLSDYKMMQTQQDVVFFDRGMPDLAAYAKAFCHKEHQQVNQAVIQYRYNQKVFMFPPWKTIYTNDSERRQDFAESVDTYNALKEAYQQWGYTLIDVPFLDVEDRVSFILKTITP</sequence>
<dbReference type="InterPro" id="IPR027417">
    <property type="entry name" value="P-loop_NTPase"/>
</dbReference>
<dbReference type="SUPFAM" id="SSF52540">
    <property type="entry name" value="P-loop containing nucleoside triphosphate hydrolases"/>
    <property type="match status" value="1"/>
</dbReference>
<dbReference type="PATRIC" id="fig|66969.6.peg.1653"/>
<dbReference type="Proteomes" id="UP000054729">
    <property type="component" value="Unassembled WGS sequence"/>
</dbReference>
<dbReference type="OrthoDB" id="5638848at2"/>